<evidence type="ECO:0000256" key="3">
    <source>
        <dbReference type="ARBA" id="ARBA00022490"/>
    </source>
</evidence>
<dbReference type="InterPro" id="IPR037214">
    <property type="entry name" value="TROVE_dom_sf"/>
</dbReference>
<evidence type="ECO:0000313" key="10">
    <source>
        <dbReference type="Proteomes" id="UP000005408"/>
    </source>
</evidence>
<dbReference type="InterPro" id="IPR056800">
    <property type="entry name" value="vWA_Ro60"/>
</dbReference>
<dbReference type="SUPFAM" id="SSF53300">
    <property type="entry name" value="vWA-like"/>
    <property type="match status" value="1"/>
</dbReference>
<dbReference type="InterPro" id="IPR040322">
    <property type="entry name" value="TROVE2"/>
</dbReference>
<proteinExistence type="inferred from homology"/>
<feature type="domain" description="TROVE" evidence="8">
    <location>
        <begin position="36"/>
        <end position="399"/>
    </location>
</feature>
<comment type="subcellular location">
    <subcellularLocation>
        <location evidence="1">Cytoplasm</location>
    </subcellularLocation>
</comment>
<organism evidence="9 10">
    <name type="scientific">Magallana gigas</name>
    <name type="common">Pacific oyster</name>
    <name type="synonym">Crassostrea gigas</name>
    <dbReference type="NCBI Taxonomy" id="29159"/>
    <lineage>
        <taxon>Eukaryota</taxon>
        <taxon>Metazoa</taxon>
        <taxon>Spiralia</taxon>
        <taxon>Lophotrochozoa</taxon>
        <taxon>Mollusca</taxon>
        <taxon>Bivalvia</taxon>
        <taxon>Autobranchia</taxon>
        <taxon>Pteriomorphia</taxon>
        <taxon>Ostreida</taxon>
        <taxon>Ostreoidea</taxon>
        <taxon>Ostreidae</taxon>
        <taxon>Magallana</taxon>
    </lineage>
</organism>
<dbReference type="GO" id="GO:0005737">
    <property type="term" value="C:cytoplasm"/>
    <property type="evidence" value="ECO:0007669"/>
    <property type="project" value="UniProtKB-SubCell"/>
</dbReference>
<evidence type="ECO:0000259" key="8">
    <source>
        <dbReference type="PROSITE" id="PS50988"/>
    </source>
</evidence>
<comment type="similarity">
    <text evidence="2">Belongs to the Ro 60 kDa family.</text>
</comment>
<dbReference type="PROSITE" id="PS50988">
    <property type="entry name" value="TROVE"/>
    <property type="match status" value="1"/>
</dbReference>
<accession>A0A8W8ID74</accession>
<keyword evidence="10" id="KW-1185">Reference proteome</keyword>
<keyword evidence="4" id="KW-0479">Metal-binding</keyword>
<dbReference type="Pfam" id="PF05731">
    <property type="entry name" value="TROVE"/>
    <property type="match status" value="1"/>
</dbReference>
<evidence type="ECO:0000256" key="1">
    <source>
        <dbReference type="ARBA" id="ARBA00004496"/>
    </source>
</evidence>
<evidence type="ECO:0000256" key="4">
    <source>
        <dbReference type="ARBA" id="ARBA00022723"/>
    </source>
</evidence>
<dbReference type="OMA" id="WEHVPLQ"/>
<feature type="compositionally biased region" description="Polar residues" evidence="7">
    <location>
        <begin position="30"/>
        <end position="39"/>
    </location>
</feature>
<keyword evidence="5" id="KW-0694">RNA-binding</keyword>
<dbReference type="EnsemblMetazoa" id="G1346.8">
    <property type="protein sequence ID" value="G1346.8:cds"/>
    <property type="gene ID" value="G1346"/>
</dbReference>
<evidence type="ECO:0000256" key="5">
    <source>
        <dbReference type="ARBA" id="ARBA00022884"/>
    </source>
</evidence>
<dbReference type="PANTHER" id="PTHR14202">
    <property type="entry name" value="60 KDA RIBONUCLEOPROTEIN SSA/RO"/>
    <property type="match status" value="1"/>
</dbReference>
<evidence type="ECO:0000256" key="6">
    <source>
        <dbReference type="ARBA" id="ARBA00023274"/>
    </source>
</evidence>
<evidence type="ECO:0000313" key="9">
    <source>
        <dbReference type="EnsemblMetazoa" id="G1346.8:cds"/>
    </source>
</evidence>
<dbReference type="GO" id="GO:0046872">
    <property type="term" value="F:metal ion binding"/>
    <property type="evidence" value="ECO:0007669"/>
    <property type="project" value="UniProtKB-KW"/>
</dbReference>
<protein>
    <recommendedName>
        <fullName evidence="8">TROVE domain-containing protein</fullName>
    </recommendedName>
</protein>
<dbReference type="OrthoDB" id="6098064at2759"/>
<evidence type="ECO:0000256" key="2">
    <source>
        <dbReference type="ARBA" id="ARBA00007814"/>
    </source>
</evidence>
<sequence>MSGMDIDVEEDEWADLSIPEGPEASINEPLPSTDQTQNASGGYVFRTVDITRLRRFLCMGTEGGTYHTGEIELKRENAYCIARLINRGEGSQVVATIKEFSLQNKACKADPILFALALCCRCSDLATKEAAYKALSDVCRIPTHLFQFIKFAQEVNPNGKGWGRAHRKGVSMWYENYGNKKGGNLLLAYHMTKYKARFGFTHRDVFRLCHIKTSYDALGYLVYYVCHENGQRESDWEMALARREEGLPHLELKKVAALVKVFKDAKKCTNEETMKLMILEHHLAREHVPTDLLKSRVVWEALMRHMPMTAMIRNLGKMSSLGLLESDSFGESLAEEKLKSKDLLKSARIHPFTLLVAHKAYSKGQGELGKLRWQVNPNISNALEEAFYLSFNYVATTGKRYLLAIDVSGSMNAPVMGTPIITARDAAAAMAMVTVRTEQRCDVVAFSGNQEGVTKLSISPQDDLDTVLERISRLPIGSTNCAAPILDAIQSKKMYDVFVVYTDSETNVGSVHPSKALKNYRTTSGNANARLIVCGLASNGFSIADPEDPLMMDIVGFDSNAPTAIHQFVKGNI</sequence>
<dbReference type="InterPro" id="IPR008858">
    <property type="entry name" value="TROVE_dom"/>
</dbReference>
<dbReference type="Proteomes" id="UP000005408">
    <property type="component" value="Unassembled WGS sequence"/>
</dbReference>
<reference evidence="9" key="1">
    <citation type="submission" date="2022-08" db="UniProtKB">
        <authorList>
            <consortium name="EnsemblMetazoa"/>
        </authorList>
    </citation>
    <scope>IDENTIFICATION</scope>
    <source>
        <strain evidence="9">05x7-T-G4-1.051#20</strain>
    </source>
</reference>
<keyword evidence="6" id="KW-0687">Ribonucleoprotein</keyword>
<dbReference type="AlphaFoldDB" id="A0A8W8ID74"/>
<dbReference type="GO" id="GO:1990904">
    <property type="term" value="C:ribonucleoprotein complex"/>
    <property type="evidence" value="ECO:0007669"/>
    <property type="project" value="UniProtKB-KW"/>
</dbReference>
<dbReference type="Pfam" id="PF25045">
    <property type="entry name" value="vWA_Ro60"/>
    <property type="match status" value="1"/>
</dbReference>
<dbReference type="SUPFAM" id="SSF140864">
    <property type="entry name" value="TROVE domain-like"/>
    <property type="match status" value="1"/>
</dbReference>
<feature type="region of interest" description="Disordered" evidence="7">
    <location>
        <begin position="17"/>
        <end position="39"/>
    </location>
</feature>
<name>A0A8W8ID74_MAGGI</name>
<dbReference type="PANTHER" id="PTHR14202:SF0">
    <property type="entry name" value="RNA-BINDING PROTEIN RO60"/>
    <property type="match status" value="1"/>
</dbReference>
<dbReference type="GO" id="GO:0003723">
    <property type="term" value="F:RNA binding"/>
    <property type="evidence" value="ECO:0007669"/>
    <property type="project" value="UniProtKB-KW"/>
</dbReference>
<keyword evidence="3" id="KW-0963">Cytoplasm</keyword>
<dbReference type="Gene3D" id="3.40.50.410">
    <property type="entry name" value="von Willebrand factor, type A domain"/>
    <property type="match status" value="2"/>
</dbReference>
<dbReference type="InterPro" id="IPR036465">
    <property type="entry name" value="vWFA_dom_sf"/>
</dbReference>
<evidence type="ECO:0000256" key="7">
    <source>
        <dbReference type="SAM" id="MobiDB-lite"/>
    </source>
</evidence>